<dbReference type="EMBL" id="CP043538">
    <property type="protein sequence ID" value="QGY02521.1"/>
    <property type="molecule type" value="Genomic_DNA"/>
</dbReference>
<proteinExistence type="predicted"/>
<organism evidence="3 4">
    <name type="scientific">Methylobacterium mesophilicum SR1.6/6</name>
    <dbReference type="NCBI Taxonomy" id="908290"/>
    <lineage>
        <taxon>Bacteria</taxon>
        <taxon>Pseudomonadati</taxon>
        <taxon>Pseudomonadota</taxon>
        <taxon>Alphaproteobacteria</taxon>
        <taxon>Hyphomicrobiales</taxon>
        <taxon>Methylobacteriaceae</taxon>
        <taxon>Methylobacterium</taxon>
    </lineage>
</organism>
<keyword evidence="3" id="KW-0131">Cell cycle</keyword>
<accession>A0A6B9FIS6</accession>
<protein>
    <submittedName>
        <fullName evidence="3">Cell division protein DivIVA</fullName>
    </submittedName>
</protein>
<gene>
    <name evidence="3" type="ORF">MMSR116_12040</name>
</gene>
<sequence>MVAAPTASWSHILTQVAESLDRIVEKPSAEILRLKPTFSGADAPALRLRHEGEEPAAPVLPEPAVNDAKPVAASQEGDAEDESVSDWMSTLDIINGMVGLADEQKRRLRNQSETHDSAIEMLKRELKETQQRLQLSEMRAHEIEAHADIRLQRIQADADAQVEEIRAEAEARVRTIQAEAAAWVRAAEEQVRVAEMRADTAEKWLSRIDAAAKNLLLGGHMSQADA</sequence>
<feature type="region of interest" description="Disordered" evidence="2">
    <location>
        <begin position="56"/>
        <end position="84"/>
    </location>
</feature>
<reference evidence="3 4" key="2">
    <citation type="journal article" date="2013" name="Genome Announc.">
        <title>Draft Genome Sequence of Methylobacterium mesophilicum Strain SR1.6/6, Isolated from Citrus sinensis.</title>
        <authorList>
            <person name="Marinho Almeida D."/>
            <person name="Dini-Andreote F."/>
            <person name="Camargo Neves A.A."/>
            <person name="Juca Ramos R.T."/>
            <person name="Andreote F.D."/>
            <person name="Carneiro A.R."/>
            <person name="Oliveira de Souza Lima A."/>
            <person name="Caracciolo Gomes de Sa P.H."/>
            <person name="Ribeiro Barbosa M.S."/>
            <person name="Araujo W.L."/>
            <person name="Silva A."/>
        </authorList>
    </citation>
    <scope>NUCLEOTIDE SEQUENCE [LARGE SCALE GENOMIC DNA]</scope>
    <source>
        <strain evidence="3 4">SR1.6/6</strain>
    </source>
</reference>
<evidence type="ECO:0000256" key="1">
    <source>
        <dbReference type="SAM" id="Coils"/>
    </source>
</evidence>
<dbReference type="Proteomes" id="UP000012488">
    <property type="component" value="Chromosome"/>
</dbReference>
<keyword evidence="3" id="KW-0132">Cell division</keyword>
<dbReference type="GO" id="GO:0051301">
    <property type="term" value="P:cell division"/>
    <property type="evidence" value="ECO:0007669"/>
    <property type="project" value="UniProtKB-KW"/>
</dbReference>
<dbReference type="KEGG" id="mmes:MMSR116_12040"/>
<dbReference type="OrthoDB" id="7993336at2"/>
<reference evidence="3 4" key="1">
    <citation type="journal article" date="2012" name="Genet. Mol. Biol.">
        <title>Analysis of 16S rRNA and mxaF genes revealing insights into Methylobacterium niche-specific plant association.</title>
        <authorList>
            <person name="Dourado M.N."/>
            <person name="Andreote F.D."/>
            <person name="Dini-Andreote F."/>
            <person name="Conti R."/>
            <person name="Araujo J.M."/>
            <person name="Araujo W.L."/>
        </authorList>
    </citation>
    <scope>NUCLEOTIDE SEQUENCE [LARGE SCALE GENOMIC DNA]</scope>
    <source>
        <strain evidence="3 4">SR1.6/6</strain>
    </source>
</reference>
<evidence type="ECO:0000313" key="3">
    <source>
        <dbReference type="EMBL" id="QGY02521.1"/>
    </source>
</evidence>
<dbReference type="AlphaFoldDB" id="A0A6B9FIS6"/>
<evidence type="ECO:0000256" key="2">
    <source>
        <dbReference type="SAM" id="MobiDB-lite"/>
    </source>
</evidence>
<keyword evidence="1" id="KW-0175">Coiled coil</keyword>
<feature type="coiled-coil region" evidence="1">
    <location>
        <begin position="105"/>
        <end position="146"/>
    </location>
</feature>
<name>A0A6B9FIS6_9HYPH</name>
<dbReference type="RefSeq" id="WP_010682935.1">
    <property type="nucleotide sequence ID" value="NZ_CP043538.1"/>
</dbReference>
<evidence type="ECO:0000313" key="4">
    <source>
        <dbReference type="Proteomes" id="UP000012488"/>
    </source>
</evidence>